<evidence type="ECO:0000313" key="3">
    <source>
        <dbReference type="Proteomes" id="UP000568888"/>
    </source>
</evidence>
<sequence length="84" mass="9318">MVPEKGRQKERQKGQAPPGACPFSGTLLSAQVSFSRHKGDRHLSEPVPVKHKGDRHLAEPVPVKHKGDRHLAEPVPLTEEAEWT</sequence>
<gene>
    <name evidence="2" type="ORF">GMPD_16750</name>
</gene>
<organism evidence="2 3">
    <name type="scientific">Geomonas paludis</name>
    <dbReference type="NCBI Taxonomy" id="2740185"/>
    <lineage>
        <taxon>Bacteria</taxon>
        <taxon>Pseudomonadati</taxon>
        <taxon>Thermodesulfobacteriota</taxon>
        <taxon>Desulfuromonadia</taxon>
        <taxon>Geobacterales</taxon>
        <taxon>Geobacteraceae</taxon>
        <taxon>Geomonas</taxon>
    </lineage>
</organism>
<accession>A0A6V8MU96</accession>
<name>A0A6V8MU96_9BACT</name>
<evidence type="ECO:0000256" key="1">
    <source>
        <dbReference type="SAM" id="MobiDB-lite"/>
    </source>
</evidence>
<feature type="region of interest" description="Disordered" evidence="1">
    <location>
        <begin position="1"/>
        <end position="84"/>
    </location>
</feature>
<dbReference type="EMBL" id="BLXY01000002">
    <property type="protein sequence ID" value="GFO63756.1"/>
    <property type="molecule type" value="Genomic_DNA"/>
</dbReference>
<protein>
    <submittedName>
        <fullName evidence="2">Uncharacterized protein</fullName>
    </submittedName>
</protein>
<dbReference type="Proteomes" id="UP000568888">
    <property type="component" value="Unassembled WGS sequence"/>
</dbReference>
<proteinExistence type="predicted"/>
<dbReference type="AlphaFoldDB" id="A0A6V8MU96"/>
<reference evidence="3" key="1">
    <citation type="submission" date="2020-06" db="EMBL/GenBank/DDBJ databases">
        <title>Draft genomic sequecing of Geomonas sp. Red736.</title>
        <authorList>
            <person name="Itoh H."/>
            <person name="Xu Z.X."/>
            <person name="Ushijima N."/>
            <person name="Masuda Y."/>
            <person name="Shiratori Y."/>
            <person name="Senoo K."/>
        </authorList>
    </citation>
    <scope>NUCLEOTIDE SEQUENCE [LARGE SCALE GENOMIC DNA]</scope>
    <source>
        <strain evidence="3">Red736</strain>
    </source>
</reference>
<comment type="caution">
    <text evidence="2">The sequence shown here is derived from an EMBL/GenBank/DDBJ whole genome shotgun (WGS) entry which is preliminary data.</text>
</comment>
<evidence type="ECO:0000313" key="2">
    <source>
        <dbReference type="EMBL" id="GFO63756.1"/>
    </source>
</evidence>
<feature type="compositionally biased region" description="Basic and acidic residues" evidence="1">
    <location>
        <begin position="1"/>
        <end position="13"/>
    </location>
</feature>